<dbReference type="RefSeq" id="WP_084633734.1">
    <property type="nucleotide sequence ID" value="NZ_CP097897.1"/>
</dbReference>
<dbReference type="STRING" id="52694.ACWI_29890"/>
<dbReference type="Proteomes" id="UP000176244">
    <property type="component" value="Unassembled WGS sequence"/>
</dbReference>
<proteinExistence type="predicted"/>
<organism evidence="3 4">
    <name type="scientific">Acetobacterium wieringae</name>
    <dbReference type="NCBI Taxonomy" id="52694"/>
    <lineage>
        <taxon>Bacteria</taxon>
        <taxon>Bacillati</taxon>
        <taxon>Bacillota</taxon>
        <taxon>Clostridia</taxon>
        <taxon>Eubacteriales</taxon>
        <taxon>Eubacteriaceae</taxon>
        <taxon>Acetobacterium</taxon>
    </lineage>
</organism>
<keyword evidence="2" id="KW-1133">Transmembrane helix</keyword>
<dbReference type="EMBL" id="LKEU01000039">
    <property type="protein sequence ID" value="OFV69534.1"/>
    <property type="molecule type" value="Genomic_DNA"/>
</dbReference>
<feature type="transmembrane region" description="Helical" evidence="2">
    <location>
        <begin position="159"/>
        <end position="186"/>
    </location>
</feature>
<gene>
    <name evidence="3" type="ORF">ACWI_29890</name>
</gene>
<protein>
    <submittedName>
        <fullName evidence="3">Uncharacterized protein</fullName>
    </submittedName>
</protein>
<comment type="caution">
    <text evidence="3">The sequence shown here is derived from an EMBL/GenBank/DDBJ whole genome shotgun (WGS) entry which is preliminary data.</text>
</comment>
<reference evidence="3 4" key="1">
    <citation type="submission" date="2015-09" db="EMBL/GenBank/DDBJ databases">
        <title>Genome sequence of Acetobacterium wieringae DSM 1911.</title>
        <authorList>
            <person name="Poehlein A."/>
            <person name="Bengelsdorf F.R."/>
            <person name="Schiel-Bengelsdorf B."/>
            <person name="Duerre P."/>
            <person name="Daniel R."/>
        </authorList>
    </citation>
    <scope>NUCLEOTIDE SEQUENCE [LARGE SCALE GENOMIC DNA]</scope>
    <source>
        <strain evidence="3 4">DSM 1911</strain>
    </source>
</reference>
<keyword evidence="2" id="KW-0472">Membrane</keyword>
<accession>A0A1F2PEY1</accession>
<evidence type="ECO:0000313" key="3">
    <source>
        <dbReference type="EMBL" id="OFV69534.1"/>
    </source>
</evidence>
<keyword evidence="2" id="KW-0812">Transmembrane</keyword>
<name>A0A1F2PEY1_9FIRM</name>
<dbReference type="OrthoDB" id="2943819at2"/>
<evidence type="ECO:0000256" key="1">
    <source>
        <dbReference type="SAM" id="MobiDB-lite"/>
    </source>
</evidence>
<evidence type="ECO:0000256" key="2">
    <source>
        <dbReference type="SAM" id="Phobius"/>
    </source>
</evidence>
<evidence type="ECO:0000313" key="4">
    <source>
        <dbReference type="Proteomes" id="UP000176244"/>
    </source>
</evidence>
<dbReference type="AlphaFoldDB" id="A0A1F2PEY1"/>
<feature type="transmembrane region" description="Helical" evidence="2">
    <location>
        <begin position="126"/>
        <end position="147"/>
    </location>
</feature>
<feature type="region of interest" description="Disordered" evidence="1">
    <location>
        <begin position="90"/>
        <end position="115"/>
    </location>
</feature>
<sequence>MAKYCPKCYAGISSEDVVCGNCGNVLKENPGEVEDFTAGVFDNENLSHDVSGKEIPGDTPDEESLSQEIVADEIIADGIVEETVIISETITTTPPESTQSGSSYQAPPRSQAVPDNAEAPMTLGDWMLTLLLLYIPIVNIVMLIIWSVDSKTAATKKHFAWATLIFMGIGIVLSIIFSSIVMAIVASMMQSMYYY</sequence>